<dbReference type="PANTHER" id="PTHR48098">
    <property type="entry name" value="ENTEROCHELIN ESTERASE-RELATED"/>
    <property type="match status" value="1"/>
</dbReference>
<evidence type="ECO:0000313" key="1">
    <source>
        <dbReference type="EMBL" id="GMQ29756.1"/>
    </source>
</evidence>
<dbReference type="Proteomes" id="UP001338309">
    <property type="component" value="Unassembled WGS sequence"/>
</dbReference>
<dbReference type="InterPro" id="IPR029058">
    <property type="entry name" value="AB_hydrolase_fold"/>
</dbReference>
<dbReference type="RefSeq" id="WP_338224476.1">
    <property type="nucleotide sequence ID" value="NZ_BTPD01000007.1"/>
</dbReference>
<protein>
    <recommendedName>
        <fullName evidence="3">Esterase</fullName>
    </recommendedName>
</protein>
<accession>A0ABQ6PP88</accession>
<evidence type="ECO:0008006" key="3">
    <source>
        <dbReference type="Google" id="ProtNLM"/>
    </source>
</evidence>
<keyword evidence="2" id="KW-1185">Reference proteome</keyword>
<sequence length="400" mass="45796">MKNALLTWVLIFGLSSLQAQKYSLYSNDQVTIDSKHLQETITVNLHLPETQPYSAPSTSYPITVIFDSQHERTYPLIISSIDLLTSETQMPESIILGIPFNFQNRRYFTSSQKKTNDSLSGIERMELFLFEELLPMIKTQYKGNNYLTLAGHSRTGFLVNYLAFQRPNQVNNAVSLSGFFDDKPLTIDTFSGLLTDGSKFPHRFNYYFTAGTTLEESTYLTEMKSLDSLLKTRSIPDHIKIDLRETPNANHISNYWVSLPSILMDAFSPYNSILDRWFHEEGKAENAKQPIQEFKSDLAKACAEVGLGLNPSVTHIFSLASQFAGDQDYKTAMEFFEMGLDFYPDYLDFHIELISYAQEIGNQEKLARYKAELMEKTQGSTRLSEAEKEEIYKYLNGDRD</sequence>
<comment type="caution">
    <text evidence="1">The sequence shown here is derived from an EMBL/GenBank/DDBJ whole genome shotgun (WGS) entry which is preliminary data.</text>
</comment>
<dbReference type="PANTHER" id="PTHR48098:SF3">
    <property type="entry name" value="IRON(III) ENTEROBACTIN ESTERASE"/>
    <property type="match status" value="1"/>
</dbReference>
<proteinExistence type="predicted"/>
<dbReference type="Pfam" id="PF00756">
    <property type="entry name" value="Esterase"/>
    <property type="match status" value="1"/>
</dbReference>
<dbReference type="InterPro" id="IPR050583">
    <property type="entry name" value="Mycobacterial_A85_antigen"/>
</dbReference>
<dbReference type="EMBL" id="BTPD01000007">
    <property type="protein sequence ID" value="GMQ29756.1"/>
    <property type="molecule type" value="Genomic_DNA"/>
</dbReference>
<reference evidence="1 2" key="1">
    <citation type="submission" date="2023-08" db="EMBL/GenBank/DDBJ databases">
        <title>Draft genome sequence of Algoriphagus confluentis.</title>
        <authorList>
            <person name="Takatani N."/>
            <person name="Hosokawa M."/>
            <person name="Sawabe T."/>
        </authorList>
    </citation>
    <scope>NUCLEOTIDE SEQUENCE [LARGE SCALE GENOMIC DNA]</scope>
    <source>
        <strain evidence="1 2">NBRC 111222</strain>
    </source>
</reference>
<dbReference type="SUPFAM" id="SSF53474">
    <property type="entry name" value="alpha/beta-Hydrolases"/>
    <property type="match status" value="1"/>
</dbReference>
<organism evidence="1 2">
    <name type="scientific">Algoriphagus confluentis</name>
    <dbReference type="NCBI Taxonomy" id="1697556"/>
    <lineage>
        <taxon>Bacteria</taxon>
        <taxon>Pseudomonadati</taxon>
        <taxon>Bacteroidota</taxon>
        <taxon>Cytophagia</taxon>
        <taxon>Cytophagales</taxon>
        <taxon>Cyclobacteriaceae</taxon>
        <taxon>Algoriphagus</taxon>
    </lineage>
</organism>
<evidence type="ECO:0000313" key="2">
    <source>
        <dbReference type="Proteomes" id="UP001338309"/>
    </source>
</evidence>
<gene>
    <name evidence="1" type="ORF">Aconfl_23990</name>
</gene>
<name>A0ABQ6PP88_9BACT</name>
<dbReference type="InterPro" id="IPR000801">
    <property type="entry name" value="Esterase-like"/>
</dbReference>
<dbReference type="Gene3D" id="3.40.50.1820">
    <property type="entry name" value="alpha/beta hydrolase"/>
    <property type="match status" value="1"/>
</dbReference>